<dbReference type="AlphaFoldDB" id="A0A7X5U8L9"/>
<keyword evidence="2" id="KW-1185">Reference proteome</keyword>
<sequence>MSTLVFVHGWSVTDTSTYGTLPATLVQRAAQAGSTLRVLDIRLSEYVTFDDAVTMDDIVRGFDHALRGLDIPDAQFDCVTHSTGGPVVMAWLRAQRMMPKAYANVKARHVIMLAPAHFGSALAKLGKGVLGRLKAWFNGIEPGQRILDWLELGSPESLALNLGVVHGADLSTQGTYLFNLIGDRPDRKLYDVINAYTGEDGSDGVVRLAAANLNATHLTLTQQAGGPLLTATTARAPRSAFRLLPGLAHSGATQGIMAAQPPPSITVETILRCLAVNSAASYAALCDAFVAENAQRDANKVELEPAGIFAPRVHIHDPRSLLIVRLRDDRGEAPVNAQFQLTAGPEASPDQLPPGFMIDRQANDRDAATWALFLNHAILAGDAAVPDPRDTSKTLRGPLVAHSPYGARIQPADISGLIRHVVASTAQNSDLLTNMRPHETTIIDVVLSRRVAEGVFRLTDKLTPVEDFRHPTPGPDLL</sequence>
<dbReference type="EMBL" id="JAARLZ010000003">
    <property type="protein sequence ID" value="NII05910.1"/>
    <property type="molecule type" value="Genomic_DNA"/>
</dbReference>
<evidence type="ECO:0000313" key="1">
    <source>
        <dbReference type="EMBL" id="NII05910.1"/>
    </source>
</evidence>
<dbReference type="SUPFAM" id="SSF53474">
    <property type="entry name" value="alpha/beta-Hydrolases"/>
    <property type="match status" value="1"/>
</dbReference>
<reference evidence="1 2" key="1">
    <citation type="submission" date="2020-03" db="EMBL/GenBank/DDBJ databases">
        <authorList>
            <person name="Lai Q."/>
        </authorList>
    </citation>
    <scope>NUCLEOTIDE SEQUENCE [LARGE SCALE GENOMIC DNA]</scope>
    <source>
        <strain evidence="1 2">CCUG 25036</strain>
    </source>
</reference>
<dbReference type="Gene3D" id="3.40.50.1820">
    <property type="entry name" value="alpha/beta hydrolase"/>
    <property type="match status" value="1"/>
</dbReference>
<protein>
    <submittedName>
        <fullName evidence="1">Phospholipase</fullName>
    </submittedName>
</protein>
<evidence type="ECO:0000313" key="2">
    <source>
        <dbReference type="Proteomes" id="UP000490980"/>
    </source>
</evidence>
<dbReference type="RefSeq" id="WP_166947022.1">
    <property type="nucleotide sequence ID" value="NZ_JAARLZ010000003.1"/>
</dbReference>
<accession>A0A7X5U8L9</accession>
<name>A0A7X5U8L9_9GAMM</name>
<comment type="caution">
    <text evidence="1">The sequence shown here is derived from an EMBL/GenBank/DDBJ whole genome shotgun (WGS) entry which is preliminary data.</text>
</comment>
<dbReference type="Proteomes" id="UP000490980">
    <property type="component" value="Unassembled WGS sequence"/>
</dbReference>
<proteinExistence type="predicted"/>
<dbReference type="InterPro" id="IPR029058">
    <property type="entry name" value="AB_hydrolase_fold"/>
</dbReference>
<organism evidence="1 2">
    <name type="scientific">Luteibacter anthropi</name>
    <dbReference type="NCBI Taxonomy" id="564369"/>
    <lineage>
        <taxon>Bacteria</taxon>
        <taxon>Pseudomonadati</taxon>
        <taxon>Pseudomonadota</taxon>
        <taxon>Gammaproteobacteria</taxon>
        <taxon>Lysobacterales</taxon>
        <taxon>Rhodanobacteraceae</taxon>
        <taxon>Luteibacter</taxon>
    </lineage>
</organism>
<gene>
    <name evidence="1" type="ORF">HBF25_05820</name>
</gene>